<evidence type="ECO:0000313" key="1">
    <source>
        <dbReference type="EMBL" id="KYD25252.1"/>
    </source>
</evidence>
<name>A0A150MLT3_GEOSE</name>
<dbReference type="AlphaFoldDB" id="A0A150MLT3"/>
<comment type="caution">
    <text evidence="1">The sequence shown here is derived from an EMBL/GenBank/DDBJ whole genome shotgun (WGS) entry which is preliminary data.</text>
</comment>
<accession>A0A150MLT3</accession>
<gene>
    <name evidence="1" type="ORF">B4109_0388</name>
</gene>
<dbReference type="Proteomes" id="UP000075424">
    <property type="component" value="Unassembled WGS sequence"/>
</dbReference>
<reference evidence="1 2" key="1">
    <citation type="submission" date="2016-01" db="EMBL/GenBank/DDBJ databases">
        <title>Draft Genome Sequences of Seven Thermophilic Sporeformers Isolated from Foods.</title>
        <authorList>
            <person name="Berendsen E.M."/>
            <person name="Wells-Bennik M.H."/>
            <person name="Krawcyk A.O."/>
            <person name="De Jong A."/>
            <person name="Holsappel S."/>
            <person name="Eijlander R.T."/>
            <person name="Kuipers O.P."/>
        </authorList>
    </citation>
    <scope>NUCLEOTIDE SEQUENCE [LARGE SCALE GENOMIC DNA]</scope>
    <source>
        <strain evidence="1 2">B4109</strain>
    </source>
</reference>
<dbReference type="EMBL" id="LQYV01000087">
    <property type="protein sequence ID" value="KYD25252.1"/>
    <property type="molecule type" value="Genomic_DNA"/>
</dbReference>
<evidence type="ECO:0000313" key="2">
    <source>
        <dbReference type="Proteomes" id="UP000075424"/>
    </source>
</evidence>
<organism evidence="1 2">
    <name type="scientific">Geobacillus stearothermophilus</name>
    <name type="common">Bacillus stearothermophilus</name>
    <dbReference type="NCBI Taxonomy" id="1422"/>
    <lineage>
        <taxon>Bacteria</taxon>
        <taxon>Bacillati</taxon>
        <taxon>Bacillota</taxon>
        <taxon>Bacilli</taxon>
        <taxon>Bacillales</taxon>
        <taxon>Anoxybacillaceae</taxon>
        <taxon>Geobacillus</taxon>
    </lineage>
</organism>
<sequence length="42" mass="4809">MHRLDLFPAQTLSVCRQALFPPMKKRDHHPSCLSRPQCGAAY</sequence>
<proteinExistence type="predicted"/>
<protein>
    <submittedName>
        <fullName evidence="1">Uncharacterized protein</fullName>
    </submittedName>
</protein>